<keyword evidence="2" id="KW-1185">Reference proteome</keyword>
<proteinExistence type="predicted"/>
<reference evidence="1 2" key="1">
    <citation type="journal article" date="2024" name="BMC Genomics">
        <title>De novo assembly and annotation of Popillia japonica's genome with initial clues to its potential as an invasive pest.</title>
        <authorList>
            <person name="Cucini C."/>
            <person name="Boschi S."/>
            <person name="Funari R."/>
            <person name="Cardaioli E."/>
            <person name="Iannotti N."/>
            <person name="Marturano G."/>
            <person name="Paoli F."/>
            <person name="Bruttini M."/>
            <person name="Carapelli A."/>
            <person name="Frati F."/>
            <person name="Nardi F."/>
        </authorList>
    </citation>
    <scope>NUCLEOTIDE SEQUENCE [LARGE SCALE GENOMIC DNA]</scope>
    <source>
        <strain evidence="1">DMR45628</strain>
    </source>
</reference>
<dbReference type="Proteomes" id="UP001458880">
    <property type="component" value="Unassembled WGS sequence"/>
</dbReference>
<gene>
    <name evidence="1" type="ORF">QE152_g10034</name>
</gene>
<comment type="caution">
    <text evidence="1">The sequence shown here is derived from an EMBL/GenBank/DDBJ whole genome shotgun (WGS) entry which is preliminary data.</text>
</comment>
<evidence type="ECO:0008006" key="3">
    <source>
        <dbReference type="Google" id="ProtNLM"/>
    </source>
</evidence>
<organism evidence="1 2">
    <name type="scientific">Popillia japonica</name>
    <name type="common">Japanese beetle</name>
    <dbReference type="NCBI Taxonomy" id="7064"/>
    <lineage>
        <taxon>Eukaryota</taxon>
        <taxon>Metazoa</taxon>
        <taxon>Ecdysozoa</taxon>
        <taxon>Arthropoda</taxon>
        <taxon>Hexapoda</taxon>
        <taxon>Insecta</taxon>
        <taxon>Pterygota</taxon>
        <taxon>Neoptera</taxon>
        <taxon>Endopterygota</taxon>
        <taxon>Coleoptera</taxon>
        <taxon>Polyphaga</taxon>
        <taxon>Scarabaeiformia</taxon>
        <taxon>Scarabaeidae</taxon>
        <taxon>Rutelinae</taxon>
        <taxon>Popillia</taxon>
    </lineage>
</organism>
<protein>
    <recommendedName>
        <fullName evidence="3">Nuclease HARBI1</fullName>
    </recommendedName>
</protein>
<accession>A0AAW1LWP4</accession>
<dbReference type="EMBL" id="JASPKY010000089">
    <property type="protein sequence ID" value="KAK9738217.1"/>
    <property type="molecule type" value="Genomic_DNA"/>
</dbReference>
<dbReference type="AlphaFoldDB" id="A0AAW1LWP4"/>
<evidence type="ECO:0000313" key="1">
    <source>
        <dbReference type="EMBL" id="KAK9738217.1"/>
    </source>
</evidence>
<name>A0AAW1LWP4_POPJA</name>
<sequence length="136" mass="15379">MNVTEAPTAVPPIIRFFAALYSFATDSYQRTIGESLSIAICQQSASNAITEVTRAVFQVLGNEWIKFPRTIQEINRVKGRFMQATRFSGIVEAIDCAHIAILAPSDEEHNYVNRKGFHSKNVQMIVLNQHYIIFFP</sequence>
<evidence type="ECO:0000313" key="2">
    <source>
        <dbReference type="Proteomes" id="UP001458880"/>
    </source>
</evidence>